<evidence type="ECO:0000313" key="2">
    <source>
        <dbReference type="EMBL" id="GGX37934.1"/>
    </source>
</evidence>
<sequence length="69" mass="8108">MTQLTMTPIVCPDCPTPARHPITLMAWVKVFARRHKTRRELASLPDYLIKDLGLTPHEVRQEIVKPFWR</sequence>
<organism evidence="2 3">
    <name type="scientific">Saccharospirillum salsuginis</name>
    <dbReference type="NCBI Taxonomy" id="418750"/>
    <lineage>
        <taxon>Bacteria</taxon>
        <taxon>Pseudomonadati</taxon>
        <taxon>Pseudomonadota</taxon>
        <taxon>Gammaproteobacteria</taxon>
        <taxon>Oceanospirillales</taxon>
        <taxon>Saccharospirillaceae</taxon>
        <taxon>Saccharospirillum</taxon>
    </lineage>
</organism>
<name>A0A918JZH8_9GAMM</name>
<dbReference type="Proteomes" id="UP000626148">
    <property type="component" value="Unassembled WGS sequence"/>
</dbReference>
<dbReference type="RefSeq" id="WP_189606443.1">
    <property type="nucleotide sequence ID" value="NZ_BMXR01000001.1"/>
</dbReference>
<evidence type="ECO:0000259" key="1">
    <source>
        <dbReference type="Pfam" id="PF06568"/>
    </source>
</evidence>
<evidence type="ECO:0000313" key="3">
    <source>
        <dbReference type="Proteomes" id="UP000626148"/>
    </source>
</evidence>
<proteinExistence type="predicted"/>
<dbReference type="AlphaFoldDB" id="A0A918JZH8"/>
<gene>
    <name evidence="2" type="ORF">GCM10007392_00030</name>
</gene>
<reference evidence="2" key="1">
    <citation type="journal article" date="2014" name="Int. J. Syst. Evol. Microbiol.">
        <title>Complete genome sequence of Corynebacterium casei LMG S-19264T (=DSM 44701T), isolated from a smear-ripened cheese.</title>
        <authorList>
            <consortium name="US DOE Joint Genome Institute (JGI-PGF)"/>
            <person name="Walter F."/>
            <person name="Albersmeier A."/>
            <person name="Kalinowski J."/>
            <person name="Ruckert C."/>
        </authorList>
    </citation>
    <scope>NUCLEOTIDE SEQUENCE</scope>
    <source>
        <strain evidence="2">KCTC 22169</strain>
    </source>
</reference>
<reference evidence="2" key="2">
    <citation type="submission" date="2020-09" db="EMBL/GenBank/DDBJ databases">
        <authorList>
            <person name="Sun Q."/>
            <person name="Kim S."/>
        </authorList>
    </citation>
    <scope>NUCLEOTIDE SEQUENCE</scope>
    <source>
        <strain evidence="2">KCTC 22169</strain>
    </source>
</reference>
<dbReference type="InterPro" id="IPR009506">
    <property type="entry name" value="YjiS-like"/>
</dbReference>
<accession>A0A918JZH8</accession>
<dbReference type="Pfam" id="PF06568">
    <property type="entry name" value="YjiS-like"/>
    <property type="match status" value="1"/>
</dbReference>
<keyword evidence="3" id="KW-1185">Reference proteome</keyword>
<feature type="domain" description="YjiS-like" evidence="1">
    <location>
        <begin position="24"/>
        <end position="60"/>
    </location>
</feature>
<comment type="caution">
    <text evidence="2">The sequence shown here is derived from an EMBL/GenBank/DDBJ whole genome shotgun (WGS) entry which is preliminary data.</text>
</comment>
<dbReference type="EMBL" id="BMXR01000001">
    <property type="protein sequence ID" value="GGX37934.1"/>
    <property type="molecule type" value="Genomic_DNA"/>
</dbReference>
<protein>
    <recommendedName>
        <fullName evidence="1">YjiS-like domain-containing protein</fullName>
    </recommendedName>
</protein>